<dbReference type="Gene3D" id="2.40.170.20">
    <property type="entry name" value="TonB-dependent receptor, beta-barrel domain"/>
    <property type="match status" value="1"/>
</dbReference>
<dbReference type="SUPFAM" id="SSF56935">
    <property type="entry name" value="Porins"/>
    <property type="match status" value="1"/>
</dbReference>
<dbReference type="Pfam" id="PF14905">
    <property type="entry name" value="OMP_b-brl_3"/>
    <property type="match status" value="1"/>
</dbReference>
<dbReference type="GO" id="GO:0009279">
    <property type="term" value="C:cell outer membrane"/>
    <property type="evidence" value="ECO:0007669"/>
    <property type="project" value="UniProtKB-SubCell"/>
</dbReference>
<dbReference type="GO" id="GO:0015344">
    <property type="term" value="F:siderophore uptake transmembrane transporter activity"/>
    <property type="evidence" value="ECO:0007669"/>
    <property type="project" value="TreeGrafter"/>
</dbReference>
<evidence type="ECO:0000256" key="5">
    <source>
        <dbReference type="ARBA" id="ARBA00022729"/>
    </source>
</evidence>
<dbReference type="InterPro" id="IPR036942">
    <property type="entry name" value="Beta-barrel_TonB_sf"/>
</dbReference>
<dbReference type="SUPFAM" id="SSF49464">
    <property type="entry name" value="Carboxypeptidase regulatory domain-like"/>
    <property type="match status" value="1"/>
</dbReference>
<keyword evidence="4 8" id="KW-0812">Transmembrane</keyword>
<dbReference type="InterPro" id="IPR037066">
    <property type="entry name" value="Plug_dom_sf"/>
</dbReference>
<comment type="subcellular location">
    <subcellularLocation>
        <location evidence="1 8">Cell outer membrane</location>
        <topology evidence="1 8">Multi-pass membrane protein</topology>
    </subcellularLocation>
</comment>
<evidence type="ECO:0000256" key="4">
    <source>
        <dbReference type="ARBA" id="ARBA00022692"/>
    </source>
</evidence>
<keyword evidence="13" id="KW-0675">Receptor</keyword>
<dbReference type="Pfam" id="PF13620">
    <property type="entry name" value="CarboxypepD_reg"/>
    <property type="match status" value="1"/>
</dbReference>
<organism evidence="13 14">
    <name type="scientific">Chitinophaga costaii</name>
    <dbReference type="NCBI Taxonomy" id="1335309"/>
    <lineage>
        <taxon>Bacteria</taxon>
        <taxon>Pseudomonadati</taxon>
        <taxon>Bacteroidota</taxon>
        <taxon>Chitinophagia</taxon>
        <taxon>Chitinophagales</taxon>
        <taxon>Chitinophagaceae</taxon>
        <taxon>Chitinophaga</taxon>
    </lineage>
</organism>
<dbReference type="Pfam" id="PF07715">
    <property type="entry name" value="Plug"/>
    <property type="match status" value="1"/>
</dbReference>
<dbReference type="InterPro" id="IPR039426">
    <property type="entry name" value="TonB-dep_rcpt-like"/>
</dbReference>
<protein>
    <submittedName>
        <fullName evidence="13">Outer membrane receptor proteins, mostly Fe transport</fullName>
    </submittedName>
</protein>
<accession>A0A1C4G5M4</accession>
<sequence>MRKNVLLLLLLLVVASNVAIAQQHNQASLEQQVTGHLQGKLLDAKTGAPVEMASIAILRADSTLVTGMYSNAEGGFLFNNIPLGKTLLRINFVGYKTLFKPVVLTKAAAMVDLGDVKLESNVKSLAAVTVIAERPTFTMAIDKRVFNVDKNLASVGGTATDVLKQVPSVNVDIDGNVTVRNGAPTIMVDGRPTTLTLDQIPADAIQSIEVVTNPSAKYDAEGMSGILNIILKKDKKNGTNGQVRGGFSTLGSYNAGLDFSMRRKKINWFVNYNVRDRKGSSRDEIKRTTTGPDSLSYLNQNNDGNIKRLFQYARTGVDWFMDDRNTLSLSGSLVKGDFKNKNNQALTEFDSLHTPLRYGSGINNSQNGFTNYTAELNYKRTFIKEGEELSANVQYNRANSSDHSQYNLFYNNPDGTPSYDPHLPEVRHGDGTGNTTYFTGQVDYVNPFSTRSKLEAGLRSTARVFNNKLYTMGLDPVTSTYGIDTALSNDYHYTENINAAYVSYTGGTRGNFGYQAGLRAEQSSYDGRLNTLKTGTYKLNYPISLFPSVFLTQKLKDDNEFQLNYSRRIRRPWFLDLVPNLSYGGQSASRGNPLLKPEFTNAFEFSYLKDFSGKANVLVSLYYRNTTNAITTFYQDTTLNINGADQHVLLSYPINANNRNSFGAEFTLRNQITKGWDITTNANLSHTQIDASNQGSNLNNSGITWFGKVNSNTKLPWNLTLQVTGNYNSKEIQPQGERMPNYTADLGLKKDFLKNNAASISLGLNDVFNTNRDLSYTYTEYQDQERYRKQASRELRLNFSWRFGKMESSDKKEKEKKNKDNHNDDNGGINGDGN</sequence>
<keyword evidence="14" id="KW-1185">Reference proteome</keyword>
<feature type="domain" description="TonB-dependent receptor plug" evidence="11">
    <location>
        <begin position="157"/>
        <end position="226"/>
    </location>
</feature>
<keyword evidence="5 10" id="KW-0732">Signal</keyword>
<reference evidence="13 14" key="1">
    <citation type="submission" date="2016-08" db="EMBL/GenBank/DDBJ databases">
        <authorList>
            <person name="Seilhamer J.J."/>
        </authorList>
    </citation>
    <scope>NUCLEOTIDE SEQUENCE [LARGE SCALE GENOMIC DNA]</scope>
    <source>
        <strain evidence="13 14">A37T2</strain>
    </source>
</reference>
<proteinExistence type="inferred from homology"/>
<feature type="signal peptide" evidence="10">
    <location>
        <begin position="1"/>
        <end position="21"/>
    </location>
</feature>
<dbReference type="RefSeq" id="WP_165798535.1">
    <property type="nucleotide sequence ID" value="NZ_FMAR01000024.1"/>
</dbReference>
<keyword evidence="3 8" id="KW-1134">Transmembrane beta strand</keyword>
<feature type="domain" description="Outer membrane protein beta-barrel" evidence="12">
    <location>
        <begin position="380"/>
        <end position="801"/>
    </location>
</feature>
<evidence type="ECO:0000259" key="11">
    <source>
        <dbReference type="Pfam" id="PF07715"/>
    </source>
</evidence>
<gene>
    <name evidence="13" type="ORF">GA0116948_1243</name>
</gene>
<keyword evidence="6 8" id="KW-0472">Membrane</keyword>
<keyword evidence="2 8" id="KW-0813">Transport</keyword>
<keyword evidence="7 8" id="KW-0998">Cell outer membrane</keyword>
<dbReference type="STRING" id="1335309.GA0116948_1243"/>
<evidence type="ECO:0000313" key="13">
    <source>
        <dbReference type="EMBL" id="SCC63470.1"/>
    </source>
</evidence>
<evidence type="ECO:0000256" key="3">
    <source>
        <dbReference type="ARBA" id="ARBA00022452"/>
    </source>
</evidence>
<dbReference type="PANTHER" id="PTHR30069:SF29">
    <property type="entry name" value="HEMOGLOBIN AND HEMOGLOBIN-HAPTOGLOBIN-BINDING PROTEIN 1-RELATED"/>
    <property type="match status" value="1"/>
</dbReference>
<evidence type="ECO:0000256" key="10">
    <source>
        <dbReference type="SAM" id="SignalP"/>
    </source>
</evidence>
<dbReference type="PROSITE" id="PS52016">
    <property type="entry name" value="TONB_DEPENDENT_REC_3"/>
    <property type="match status" value="1"/>
</dbReference>
<feature type="region of interest" description="Disordered" evidence="9">
    <location>
        <begin position="806"/>
        <end position="834"/>
    </location>
</feature>
<evidence type="ECO:0000256" key="9">
    <source>
        <dbReference type="SAM" id="MobiDB-lite"/>
    </source>
</evidence>
<dbReference type="GO" id="GO:0044718">
    <property type="term" value="P:siderophore transmembrane transport"/>
    <property type="evidence" value="ECO:0007669"/>
    <property type="project" value="TreeGrafter"/>
</dbReference>
<dbReference type="EMBL" id="FMAR01000024">
    <property type="protein sequence ID" value="SCC63470.1"/>
    <property type="molecule type" value="Genomic_DNA"/>
</dbReference>
<feature type="compositionally biased region" description="Basic and acidic residues" evidence="9">
    <location>
        <begin position="806"/>
        <end position="825"/>
    </location>
</feature>
<evidence type="ECO:0000256" key="7">
    <source>
        <dbReference type="ARBA" id="ARBA00023237"/>
    </source>
</evidence>
<name>A0A1C4G5M4_9BACT</name>
<dbReference type="Proteomes" id="UP000242818">
    <property type="component" value="Unassembled WGS sequence"/>
</dbReference>
<evidence type="ECO:0000313" key="14">
    <source>
        <dbReference type="Proteomes" id="UP000242818"/>
    </source>
</evidence>
<dbReference type="InterPro" id="IPR041700">
    <property type="entry name" value="OMP_b-brl_3"/>
</dbReference>
<dbReference type="AlphaFoldDB" id="A0A1C4G5M4"/>
<evidence type="ECO:0000256" key="1">
    <source>
        <dbReference type="ARBA" id="ARBA00004571"/>
    </source>
</evidence>
<dbReference type="Gene3D" id="2.170.130.10">
    <property type="entry name" value="TonB-dependent receptor, plug domain"/>
    <property type="match status" value="1"/>
</dbReference>
<evidence type="ECO:0000259" key="12">
    <source>
        <dbReference type="Pfam" id="PF14905"/>
    </source>
</evidence>
<dbReference type="InterPro" id="IPR008969">
    <property type="entry name" value="CarboxyPept-like_regulatory"/>
</dbReference>
<feature type="chain" id="PRO_5008692398" evidence="10">
    <location>
        <begin position="22"/>
        <end position="834"/>
    </location>
</feature>
<comment type="similarity">
    <text evidence="8">Belongs to the TonB-dependent receptor family.</text>
</comment>
<dbReference type="PANTHER" id="PTHR30069">
    <property type="entry name" value="TONB-DEPENDENT OUTER MEMBRANE RECEPTOR"/>
    <property type="match status" value="1"/>
</dbReference>
<evidence type="ECO:0000256" key="2">
    <source>
        <dbReference type="ARBA" id="ARBA00022448"/>
    </source>
</evidence>
<dbReference type="InterPro" id="IPR012910">
    <property type="entry name" value="Plug_dom"/>
</dbReference>
<evidence type="ECO:0000256" key="8">
    <source>
        <dbReference type="PROSITE-ProRule" id="PRU01360"/>
    </source>
</evidence>
<evidence type="ECO:0000256" key="6">
    <source>
        <dbReference type="ARBA" id="ARBA00023136"/>
    </source>
</evidence>